<sequence>MQEENVNRRSISTLEAQKILKKNGVDLSEKKTEEVLDLMYFFAKLIVDQYFKNEDSRLVHKGKHGRTG</sequence>
<evidence type="ECO:0000313" key="2">
    <source>
        <dbReference type="Proteomes" id="UP000290848"/>
    </source>
</evidence>
<proteinExistence type="predicted"/>
<dbReference type="AlphaFoldDB" id="A0A4Q0MDE0"/>
<dbReference type="EMBL" id="RXOC01000003">
    <property type="protein sequence ID" value="RXF71400.1"/>
    <property type="molecule type" value="Genomic_DNA"/>
</dbReference>
<name>A0A4Q0MDE0_9SPHI</name>
<dbReference type="RefSeq" id="WP_128768392.1">
    <property type="nucleotide sequence ID" value="NZ_RXOC01000003.1"/>
</dbReference>
<dbReference type="Proteomes" id="UP000290848">
    <property type="component" value="Unassembled WGS sequence"/>
</dbReference>
<organism evidence="1 2">
    <name type="scientific">Arcticibacter tournemirensis</name>
    <dbReference type="NCBI Taxonomy" id="699437"/>
    <lineage>
        <taxon>Bacteria</taxon>
        <taxon>Pseudomonadati</taxon>
        <taxon>Bacteroidota</taxon>
        <taxon>Sphingobacteriia</taxon>
        <taxon>Sphingobacteriales</taxon>
        <taxon>Sphingobacteriaceae</taxon>
        <taxon>Arcticibacter</taxon>
    </lineage>
</organism>
<reference evidence="1 2" key="1">
    <citation type="submission" date="2018-12" db="EMBL/GenBank/DDBJ databases">
        <title>The Draft Genome Sequence of the Soil Bacterium Pedobacter tournemirensis R1.</title>
        <authorList>
            <person name="He J."/>
        </authorList>
    </citation>
    <scope>NUCLEOTIDE SEQUENCE [LARGE SCALE GENOMIC DNA]</scope>
    <source>
        <strain evidence="1 2">R1</strain>
    </source>
</reference>
<accession>A0A4Q0MDE0</accession>
<comment type="caution">
    <text evidence="1">The sequence shown here is derived from an EMBL/GenBank/DDBJ whole genome shotgun (WGS) entry which is preliminary data.</text>
</comment>
<protein>
    <submittedName>
        <fullName evidence="1">Uncharacterized protein</fullName>
    </submittedName>
</protein>
<evidence type="ECO:0000313" key="1">
    <source>
        <dbReference type="EMBL" id="RXF71400.1"/>
    </source>
</evidence>
<gene>
    <name evidence="1" type="ORF">EKH83_05480</name>
</gene>